<gene>
    <name evidence="3" type="ORF">HNP48_003599</name>
</gene>
<sequence length="358" mass="40403">MPSSPDNSLLRIAEQPGQPPLTPAQQSFNALLAQIDAQRAILAAWNQAIEAYHQRYARDVAPLLDRYYAAHADLVQALVDASARKGLGRTLLRNLHAVIARLARDLAENVRDPATRTAMQALHTQFAEEATTDSQFPAEDPADPPSDTPESPEDIVRRVEEEMQARQARAAQERERHHASRARKSSAQQRQQQEAGQEASQSVRAVYRKLASALHPDREPDEAQRQRKTALMQRVNQAYAAGSLLDLLQLQLEVEQIDAEHLVAVGDSHLQRYNQVLTDQLAELQQEVATLEARMREQLGSTSRRKLQPAQLMAQLRSQIQALEHDIPLLQRECQAMEDNDYLKQWLRAQREDLLDAD</sequence>
<feature type="region of interest" description="Disordered" evidence="2">
    <location>
        <begin position="130"/>
        <end position="202"/>
    </location>
</feature>
<evidence type="ECO:0000313" key="3">
    <source>
        <dbReference type="EMBL" id="MBB6560911.1"/>
    </source>
</evidence>
<evidence type="ECO:0000256" key="2">
    <source>
        <dbReference type="SAM" id="MobiDB-lite"/>
    </source>
</evidence>
<dbReference type="RefSeq" id="WP_184859423.1">
    <property type="nucleotide sequence ID" value="NZ_JACHLK010000007.1"/>
</dbReference>
<comment type="caution">
    <text evidence="3">The sequence shown here is derived from an EMBL/GenBank/DDBJ whole genome shotgun (WGS) entry which is preliminary data.</text>
</comment>
<accession>A0A7X0UA63</accession>
<evidence type="ECO:0000256" key="1">
    <source>
        <dbReference type="SAM" id="Coils"/>
    </source>
</evidence>
<feature type="compositionally biased region" description="Low complexity" evidence="2">
    <location>
        <begin position="185"/>
        <end position="202"/>
    </location>
</feature>
<dbReference type="Gene3D" id="1.10.287.110">
    <property type="entry name" value="DnaJ domain"/>
    <property type="match status" value="1"/>
</dbReference>
<dbReference type="SUPFAM" id="SSF46565">
    <property type="entry name" value="Chaperone J-domain"/>
    <property type="match status" value="1"/>
</dbReference>
<keyword evidence="4" id="KW-1185">Reference proteome</keyword>
<dbReference type="InterPro" id="IPR036869">
    <property type="entry name" value="J_dom_sf"/>
</dbReference>
<organism evidence="3 4">
    <name type="scientific">Acidovorax soli</name>
    <dbReference type="NCBI Taxonomy" id="592050"/>
    <lineage>
        <taxon>Bacteria</taxon>
        <taxon>Pseudomonadati</taxon>
        <taxon>Pseudomonadota</taxon>
        <taxon>Betaproteobacteria</taxon>
        <taxon>Burkholderiales</taxon>
        <taxon>Comamonadaceae</taxon>
        <taxon>Acidovorax</taxon>
    </lineage>
</organism>
<name>A0A7X0UA63_9BURK</name>
<dbReference type="CDD" id="cd06257">
    <property type="entry name" value="DnaJ"/>
    <property type="match status" value="1"/>
</dbReference>
<dbReference type="Proteomes" id="UP000575083">
    <property type="component" value="Unassembled WGS sequence"/>
</dbReference>
<reference evidence="3 4" key="1">
    <citation type="submission" date="2020-08" db="EMBL/GenBank/DDBJ databases">
        <title>Functional genomics of gut bacteria from endangered species of beetles.</title>
        <authorList>
            <person name="Carlos-Shanley C."/>
        </authorList>
    </citation>
    <scope>NUCLEOTIDE SEQUENCE [LARGE SCALE GENOMIC DNA]</scope>
    <source>
        <strain evidence="3 4">S00198</strain>
    </source>
</reference>
<protein>
    <recommendedName>
        <fullName evidence="5">DnaJ domain-containing protein</fullName>
    </recommendedName>
</protein>
<proteinExistence type="predicted"/>
<dbReference type="EMBL" id="JACHLK010000007">
    <property type="protein sequence ID" value="MBB6560911.1"/>
    <property type="molecule type" value="Genomic_DNA"/>
</dbReference>
<evidence type="ECO:0008006" key="5">
    <source>
        <dbReference type="Google" id="ProtNLM"/>
    </source>
</evidence>
<feature type="coiled-coil region" evidence="1">
    <location>
        <begin position="274"/>
        <end position="340"/>
    </location>
</feature>
<dbReference type="InterPro" id="IPR001623">
    <property type="entry name" value="DnaJ_domain"/>
</dbReference>
<feature type="compositionally biased region" description="Basic and acidic residues" evidence="2">
    <location>
        <begin position="154"/>
        <end position="164"/>
    </location>
</feature>
<keyword evidence="1" id="KW-0175">Coiled coil</keyword>
<dbReference type="AlphaFoldDB" id="A0A7X0UA63"/>
<evidence type="ECO:0000313" key="4">
    <source>
        <dbReference type="Proteomes" id="UP000575083"/>
    </source>
</evidence>